<sequence length="109" mass="12571">MIGLIVTINIKPEHKAAFMASLEGDGRGSNNDEPGCLQFDVLQDTEDDNRIFLYEIYRDDAALEAHRNAPHFLKWREEVKDWFASEISRHIATPVYPKDADWVKRPKVS</sequence>
<reference evidence="2" key="1">
    <citation type="submission" date="2015-10" db="EMBL/GenBank/DDBJ databases">
        <authorList>
            <person name="Gilbert D.G."/>
        </authorList>
    </citation>
    <scope>NUCLEOTIDE SEQUENCE</scope>
</reference>
<dbReference type="PANTHER" id="PTHR33336:SF1">
    <property type="entry name" value="(4S)-4-HYDROXY-5-PHOSPHONOOXYPENTANE-2,3-DIONE ISOMERASE"/>
    <property type="match status" value="1"/>
</dbReference>
<dbReference type="InterPro" id="IPR007138">
    <property type="entry name" value="ABM_dom"/>
</dbReference>
<dbReference type="Pfam" id="PF03992">
    <property type="entry name" value="ABM"/>
    <property type="match status" value="1"/>
</dbReference>
<accession>A0A160V6E6</accession>
<name>A0A160V6E6_9ZZZZ</name>
<dbReference type="EMBL" id="FAXA01000012">
    <property type="protein sequence ID" value="CUV01138.1"/>
    <property type="molecule type" value="Genomic_DNA"/>
</dbReference>
<organism evidence="2">
    <name type="scientific">hydrothermal vent metagenome</name>
    <dbReference type="NCBI Taxonomy" id="652676"/>
    <lineage>
        <taxon>unclassified sequences</taxon>
        <taxon>metagenomes</taxon>
        <taxon>ecological metagenomes</taxon>
    </lineage>
</organism>
<proteinExistence type="predicted"/>
<protein>
    <recommendedName>
        <fullName evidence="1">ABM domain-containing protein</fullName>
    </recommendedName>
</protein>
<dbReference type="PANTHER" id="PTHR33336">
    <property type="entry name" value="QUINOL MONOOXYGENASE YGIN-RELATED"/>
    <property type="match status" value="1"/>
</dbReference>
<dbReference type="InterPro" id="IPR050744">
    <property type="entry name" value="AI-2_Isomerase_LsrG"/>
</dbReference>
<dbReference type="SUPFAM" id="SSF54909">
    <property type="entry name" value="Dimeric alpha+beta barrel"/>
    <property type="match status" value="1"/>
</dbReference>
<evidence type="ECO:0000313" key="2">
    <source>
        <dbReference type="EMBL" id="CUV01138.1"/>
    </source>
</evidence>
<dbReference type="AlphaFoldDB" id="A0A160V6E6"/>
<dbReference type="InterPro" id="IPR011008">
    <property type="entry name" value="Dimeric_a/b-barrel"/>
</dbReference>
<evidence type="ECO:0000259" key="1">
    <source>
        <dbReference type="PROSITE" id="PS51725"/>
    </source>
</evidence>
<dbReference type="PROSITE" id="PS51725">
    <property type="entry name" value="ABM"/>
    <property type="match status" value="1"/>
</dbReference>
<dbReference type="GO" id="GO:0005829">
    <property type="term" value="C:cytosol"/>
    <property type="evidence" value="ECO:0007669"/>
    <property type="project" value="TreeGrafter"/>
</dbReference>
<gene>
    <name evidence="2" type="ORF">MGWOODY_Clf341</name>
</gene>
<dbReference type="Gene3D" id="3.30.70.100">
    <property type="match status" value="1"/>
</dbReference>
<dbReference type="GO" id="GO:0016491">
    <property type="term" value="F:oxidoreductase activity"/>
    <property type="evidence" value="ECO:0007669"/>
    <property type="project" value="TreeGrafter"/>
</dbReference>
<feature type="domain" description="ABM" evidence="1">
    <location>
        <begin position="2"/>
        <end position="91"/>
    </location>
</feature>